<keyword evidence="3" id="KW-0963">Cytoplasm</keyword>
<comment type="function">
    <text evidence="3 4">Participates actively in the response to hyperosmotic and heat shock by preventing the aggregation of stress-denatured proteins, in association with DnaK and GrpE. It is the nucleotide exchange factor for DnaK and may function as a thermosensor. Unfolded proteins bind initially to DnaJ; upon interaction with the DnaJ-bound protein, DnaK hydrolyzes its bound ATP, resulting in the formation of a stable complex. GrpE releases ADP from DnaK; ATP binding to DnaK triggers the release of the substrate protein, thus completing the reaction cycle. Several rounds of ATP-dependent interactions between DnaJ, DnaK and GrpE are required for fully efficient folding.</text>
</comment>
<dbReference type="InterPro" id="IPR009012">
    <property type="entry name" value="GrpE_head"/>
</dbReference>
<feature type="compositionally biased region" description="Low complexity" evidence="6">
    <location>
        <begin position="26"/>
        <end position="35"/>
    </location>
</feature>
<dbReference type="Gene3D" id="2.30.22.10">
    <property type="entry name" value="Head domain of nucleotide exchange factor GrpE"/>
    <property type="match status" value="1"/>
</dbReference>
<dbReference type="GO" id="GO:0005737">
    <property type="term" value="C:cytoplasm"/>
    <property type="evidence" value="ECO:0007669"/>
    <property type="project" value="UniProtKB-SubCell"/>
</dbReference>
<comment type="similarity">
    <text evidence="1 3 5">Belongs to the GrpE family.</text>
</comment>
<evidence type="ECO:0000313" key="8">
    <source>
        <dbReference type="Proteomes" id="UP000003806"/>
    </source>
</evidence>
<reference evidence="7 8" key="1">
    <citation type="submission" date="2011-11" db="EMBL/GenBank/DDBJ databases">
        <title>The Noncontiguous Finished genome of Jonquetella anthropi DSM 22815.</title>
        <authorList>
            <consortium name="US DOE Joint Genome Institute (JGI-PGF)"/>
            <person name="Lucas S."/>
            <person name="Copeland A."/>
            <person name="Lapidus A."/>
            <person name="Glavina del Rio T."/>
            <person name="Dalin E."/>
            <person name="Tice H."/>
            <person name="Bruce D."/>
            <person name="Goodwin L."/>
            <person name="Pitluck S."/>
            <person name="Peters L."/>
            <person name="Mikhailova N."/>
            <person name="Held B."/>
            <person name="Kyrpides N."/>
            <person name="Mavromatis K."/>
            <person name="Ivanova N."/>
            <person name="Markowitz V."/>
            <person name="Cheng J.-F."/>
            <person name="Hugenholtz P."/>
            <person name="Woyke T."/>
            <person name="Wu D."/>
            <person name="Gronow S."/>
            <person name="Wellnitz S."/>
            <person name="Brambilla E."/>
            <person name="Klenk H.-P."/>
            <person name="Eisen J.A."/>
        </authorList>
    </citation>
    <scope>NUCLEOTIDE SEQUENCE [LARGE SCALE GENOMIC DNA]</scope>
    <source>
        <strain evidence="7 8">DSM 22815</strain>
    </source>
</reference>
<keyword evidence="3 4" id="KW-0346">Stress response</keyword>
<dbReference type="STRING" id="885272.JonanDRAFT_1006"/>
<dbReference type="HOGENOM" id="CLU_057217_5_0_0"/>
<dbReference type="InterPro" id="IPR000740">
    <property type="entry name" value="GrpE"/>
</dbReference>
<dbReference type="eggNOG" id="COG0576">
    <property type="taxonomic scope" value="Bacteria"/>
</dbReference>
<dbReference type="GO" id="GO:0051082">
    <property type="term" value="F:unfolded protein binding"/>
    <property type="evidence" value="ECO:0007669"/>
    <property type="project" value="TreeGrafter"/>
</dbReference>
<evidence type="ECO:0000256" key="1">
    <source>
        <dbReference type="ARBA" id="ARBA00009054"/>
    </source>
</evidence>
<name>H0UL19_9BACT</name>
<evidence type="ECO:0000256" key="3">
    <source>
        <dbReference type="HAMAP-Rule" id="MF_01151"/>
    </source>
</evidence>
<dbReference type="EMBL" id="CM001376">
    <property type="protein sequence ID" value="EHM13378.1"/>
    <property type="molecule type" value="Genomic_DNA"/>
</dbReference>
<keyword evidence="8" id="KW-1185">Reference proteome</keyword>
<keyword evidence="2 3" id="KW-0143">Chaperone</keyword>
<dbReference type="PROSITE" id="PS01071">
    <property type="entry name" value="GRPE"/>
    <property type="match status" value="1"/>
</dbReference>
<dbReference type="GO" id="GO:0042803">
    <property type="term" value="F:protein homodimerization activity"/>
    <property type="evidence" value="ECO:0007669"/>
    <property type="project" value="InterPro"/>
</dbReference>
<protein>
    <recommendedName>
        <fullName evidence="3 4">Protein GrpE</fullName>
    </recommendedName>
    <alternativeName>
        <fullName evidence="3">HSP-70 cofactor</fullName>
    </alternativeName>
</protein>
<dbReference type="PANTHER" id="PTHR21237:SF23">
    <property type="entry name" value="GRPE PROTEIN HOMOLOG, MITOCHONDRIAL"/>
    <property type="match status" value="1"/>
</dbReference>
<evidence type="ECO:0000256" key="2">
    <source>
        <dbReference type="ARBA" id="ARBA00023186"/>
    </source>
</evidence>
<organism evidence="7 8">
    <name type="scientific">Jonquetella anthropi DSM 22815</name>
    <dbReference type="NCBI Taxonomy" id="885272"/>
    <lineage>
        <taxon>Bacteria</taxon>
        <taxon>Thermotogati</taxon>
        <taxon>Synergistota</taxon>
        <taxon>Synergistia</taxon>
        <taxon>Synergistales</taxon>
        <taxon>Dethiosulfovibrionaceae</taxon>
        <taxon>Jonquetella</taxon>
    </lineage>
</organism>
<evidence type="ECO:0000256" key="5">
    <source>
        <dbReference type="RuleBase" id="RU004478"/>
    </source>
</evidence>
<gene>
    <name evidence="3" type="primary">grpE</name>
    <name evidence="7" type="ORF">JonanDRAFT_1006</name>
</gene>
<accession>H0UL19</accession>
<dbReference type="GO" id="GO:0051087">
    <property type="term" value="F:protein-folding chaperone binding"/>
    <property type="evidence" value="ECO:0007669"/>
    <property type="project" value="InterPro"/>
</dbReference>
<dbReference type="Proteomes" id="UP000003806">
    <property type="component" value="Chromosome"/>
</dbReference>
<dbReference type="SUPFAM" id="SSF51064">
    <property type="entry name" value="Head domain of nucleotide exchange factor GrpE"/>
    <property type="match status" value="1"/>
</dbReference>
<comment type="subcellular location">
    <subcellularLocation>
        <location evidence="3">Cytoplasm</location>
    </subcellularLocation>
</comment>
<dbReference type="GO" id="GO:0000774">
    <property type="term" value="F:adenyl-nucleotide exchange factor activity"/>
    <property type="evidence" value="ECO:0007669"/>
    <property type="project" value="InterPro"/>
</dbReference>
<dbReference type="Gene3D" id="3.90.20.20">
    <property type="match status" value="1"/>
</dbReference>
<dbReference type="RefSeq" id="WP_008523026.1">
    <property type="nucleotide sequence ID" value="NZ_CM001376.1"/>
</dbReference>
<feature type="compositionally biased region" description="Basic and acidic residues" evidence="6">
    <location>
        <begin position="36"/>
        <end position="54"/>
    </location>
</feature>
<evidence type="ECO:0000256" key="4">
    <source>
        <dbReference type="RuleBase" id="RU000639"/>
    </source>
</evidence>
<dbReference type="InterPro" id="IPR013805">
    <property type="entry name" value="GrpE_CC"/>
</dbReference>
<dbReference type="PRINTS" id="PR00773">
    <property type="entry name" value="GRPEPROTEIN"/>
</dbReference>
<dbReference type="OrthoDB" id="9812586at2"/>
<feature type="region of interest" description="Disordered" evidence="6">
    <location>
        <begin position="1"/>
        <end position="54"/>
    </location>
</feature>
<comment type="subunit">
    <text evidence="3">Homodimer.</text>
</comment>
<evidence type="ECO:0000256" key="6">
    <source>
        <dbReference type="SAM" id="MobiDB-lite"/>
    </source>
</evidence>
<evidence type="ECO:0000313" key="7">
    <source>
        <dbReference type="EMBL" id="EHM13378.1"/>
    </source>
</evidence>
<sequence length="205" mass="22011">MDEEKKQAGGTPQEEASQEGAGGTDAQEASAQAGGEEPKAPDFSEELTRLQAERDQFRELAARAQADGINYRNWAEKEFKRLKAQGSERAVTALLPVLDNLERALEAGGDGQGICQGVRMVRDQFLSALETLGVTVIDPTGQEFSPLLHHAVALVETDDPAQDGQVIDVFRKGYSMNGTAIRPAQVRVGRLKEPTAPAPEAGAQE</sequence>
<dbReference type="PANTHER" id="PTHR21237">
    <property type="entry name" value="GRPE PROTEIN"/>
    <property type="match status" value="1"/>
</dbReference>
<proteinExistence type="inferred from homology"/>
<dbReference type="AlphaFoldDB" id="H0UL19"/>
<dbReference type="SUPFAM" id="SSF58014">
    <property type="entry name" value="Coiled-coil domain of nucleotide exchange factor GrpE"/>
    <property type="match status" value="1"/>
</dbReference>
<dbReference type="Pfam" id="PF01025">
    <property type="entry name" value="GrpE"/>
    <property type="match status" value="1"/>
</dbReference>
<dbReference type="HAMAP" id="MF_01151">
    <property type="entry name" value="GrpE"/>
    <property type="match status" value="1"/>
</dbReference>
<dbReference type="GO" id="GO:0006457">
    <property type="term" value="P:protein folding"/>
    <property type="evidence" value="ECO:0007669"/>
    <property type="project" value="InterPro"/>
</dbReference>
<dbReference type="CDD" id="cd00446">
    <property type="entry name" value="GrpE"/>
    <property type="match status" value="1"/>
</dbReference>